<dbReference type="AlphaFoldDB" id="A0A8B8DX04"/>
<evidence type="ECO:0000313" key="2">
    <source>
        <dbReference type="Proteomes" id="UP000694844"/>
    </source>
</evidence>
<dbReference type="SUPFAM" id="SSF52402">
    <property type="entry name" value="Adenine nucleotide alpha hydrolases-like"/>
    <property type="match status" value="1"/>
</dbReference>
<sequence>MKNVLIAMDGSRESVFAFNQYLKTMHNSDNYVIAAHCAEYTEADTGVLSITQVGYDVIDGLLKEDEKRILSTLNDIESLLIENRVEGECIRLEGIPGVSIVSKAREVNASLIVIGSRGLGRIRRTFLGSVSEYVVHHSPVPVALCRYRGMGTK</sequence>
<gene>
    <name evidence="3" type="primary">LOC111129438</name>
</gene>
<keyword evidence="2" id="KW-1185">Reference proteome</keyword>
<feature type="domain" description="UspA" evidence="1">
    <location>
        <begin position="1"/>
        <end position="146"/>
    </location>
</feature>
<evidence type="ECO:0000259" key="1">
    <source>
        <dbReference type="Pfam" id="PF00582"/>
    </source>
</evidence>
<dbReference type="Gene3D" id="3.40.50.620">
    <property type="entry name" value="HUPs"/>
    <property type="match status" value="1"/>
</dbReference>
<dbReference type="KEGG" id="cvn:111129438"/>
<dbReference type="Proteomes" id="UP000694844">
    <property type="component" value="Chromosome 4"/>
</dbReference>
<evidence type="ECO:0000313" key="3">
    <source>
        <dbReference type="RefSeq" id="XP_022331531.1"/>
    </source>
</evidence>
<dbReference type="CDD" id="cd23659">
    <property type="entry name" value="USP_At3g01520-like"/>
    <property type="match status" value="1"/>
</dbReference>
<dbReference type="GeneID" id="111129438"/>
<reference evidence="3" key="1">
    <citation type="submission" date="2025-08" db="UniProtKB">
        <authorList>
            <consortium name="RefSeq"/>
        </authorList>
    </citation>
    <scope>IDENTIFICATION</scope>
    <source>
        <tissue evidence="3">Whole sample</tissue>
    </source>
</reference>
<dbReference type="InterPro" id="IPR014729">
    <property type="entry name" value="Rossmann-like_a/b/a_fold"/>
</dbReference>
<dbReference type="Pfam" id="PF00582">
    <property type="entry name" value="Usp"/>
    <property type="match status" value="1"/>
</dbReference>
<protein>
    <submittedName>
        <fullName evidence="3">Uncharacterized protein LOC111129438</fullName>
    </submittedName>
</protein>
<dbReference type="RefSeq" id="XP_022331531.1">
    <property type="nucleotide sequence ID" value="XM_022475823.1"/>
</dbReference>
<organism evidence="2 3">
    <name type="scientific">Crassostrea virginica</name>
    <name type="common">Eastern oyster</name>
    <dbReference type="NCBI Taxonomy" id="6565"/>
    <lineage>
        <taxon>Eukaryota</taxon>
        <taxon>Metazoa</taxon>
        <taxon>Spiralia</taxon>
        <taxon>Lophotrochozoa</taxon>
        <taxon>Mollusca</taxon>
        <taxon>Bivalvia</taxon>
        <taxon>Autobranchia</taxon>
        <taxon>Pteriomorphia</taxon>
        <taxon>Ostreida</taxon>
        <taxon>Ostreoidea</taxon>
        <taxon>Ostreidae</taxon>
        <taxon>Crassostrea</taxon>
    </lineage>
</organism>
<name>A0A8B8DX04_CRAVI</name>
<dbReference type="OrthoDB" id="843225at2759"/>
<dbReference type="PANTHER" id="PTHR46989:SF3">
    <property type="entry name" value="USPA DOMAIN-CONTAINING PROTEIN"/>
    <property type="match status" value="1"/>
</dbReference>
<proteinExistence type="predicted"/>
<dbReference type="PANTHER" id="PTHR46989">
    <property type="entry name" value="USP DOMAIN-CONTAINING PROTEIN"/>
    <property type="match status" value="1"/>
</dbReference>
<dbReference type="InterPro" id="IPR006016">
    <property type="entry name" value="UspA"/>
</dbReference>
<dbReference type="InterPro" id="IPR006015">
    <property type="entry name" value="Universal_stress_UspA"/>
</dbReference>
<dbReference type="PRINTS" id="PR01438">
    <property type="entry name" value="UNVRSLSTRESS"/>
</dbReference>
<accession>A0A8B8DX04</accession>